<evidence type="ECO:0000256" key="4">
    <source>
        <dbReference type="RuleBase" id="RU003718"/>
    </source>
</evidence>
<evidence type="ECO:0000313" key="6">
    <source>
        <dbReference type="Proteomes" id="UP000029120"/>
    </source>
</evidence>
<keyword evidence="3 4" id="KW-0808">Transferase</keyword>
<comment type="similarity">
    <text evidence="1 4">Belongs to the UDP-glycosyltransferase family.</text>
</comment>
<dbReference type="EMBL" id="CM002870">
    <property type="protein sequence ID" value="KFK42212.1"/>
    <property type="molecule type" value="Genomic_DNA"/>
</dbReference>
<proteinExistence type="inferred from homology"/>
<reference evidence="6" key="1">
    <citation type="journal article" date="2015" name="Nat. Plants">
        <title>Genome expansion of Arabis alpina linked with retrotransposition and reduced symmetric DNA methylation.</title>
        <authorList>
            <person name="Willing E.M."/>
            <person name="Rawat V."/>
            <person name="Mandakova T."/>
            <person name="Maumus F."/>
            <person name="James G.V."/>
            <person name="Nordstroem K.J."/>
            <person name="Becker C."/>
            <person name="Warthmann N."/>
            <person name="Chica C."/>
            <person name="Szarzynska B."/>
            <person name="Zytnicki M."/>
            <person name="Albani M.C."/>
            <person name="Kiefer C."/>
            <person name="Bergonzi S."/>
            <person name="Castaings L."/>
            <person name="Mateos J.L."/>
            <person name="Berns M.C."/>
            <person name="Bujdoso N."/>
            <person name="Piofczyk T."/>
            <person name="de Lorenzo L."/>
            <person name="Barrero-Sicilia C."/>
            <person name="Mateos I."/>
            <person name="Piednoel M."/>
            <person name="Hagmann J."/>
            <person name="Chen-Min-Tao R."/>
            <person name="Iglesias-Fernandez R."/>
            <person name="Schuster S.C."/>
            <person name="Alonso-Blanco C."/>
            <person name="Roudier F."/>
            <person name="Carbonero P."/>
            <person name="Paz-Ares J."/>
            <person name="Davis S.J."/>
            <person name="Pecinka A."/>
            <person name="Quesneville H."/>
            <person name="Colot V."/>
            <person name="Lysak M.A."/>
            <person name="Weigel D."/>
            <person name="Coupland G."/>
            <person name="Schneeberger K."/>
        </authorList>
    </citation>
    <scope>NUCLEOTIDE SEQUENCE [LARGE SCALE GENOMIC DNA]</scope>
    <source>
        <strain evidence="6">cv. Pajares</strain>
    </source>
</reference>
<dbReference type="PANTHER" id="PTHR11926:SF928">
    <property type="entry name" value="UDP-GLYCOSYLTRANSFERASE 85A4"/>
    <property type="match status" value="1"/>
</dbReference>
<dbReference type="Proteomes" id="UP000029120">
    <property type="component" value="Chromosome 2"/>
</dbReference>
<dbReference type="OMA" id="CDEWRIG"/>
<dbReference type="InterPro" id="IPR035595">
    <property type="entry name" value="UDP_glycos_trans_CS"/>
</dbReference>
<dbReference type="FunFam" id="3.40.50.2000:FF:000078">
    <property type="entry name" value="Glycosyltransferase"/>
    <property type="match status" value="1"/>
</dbReference>
<evidence type="ECO:0000256" key="2">
    <source>
        <dbReference type="ARBA" id="ARBA00022676"/>
    </source>
</evidence>
<dbReference type="GO" id="GO:0080043">
    <property type="term" value="F:quercetin 3-O-glucosyltransferase activity"/>
    <property type="evidence" value="ECO:0007669"/>
    <property type="project" value="TreeGrafter"/>
</dbReference>
<dbReference type="InterPro" id="IPR002213">
    <property type="entry name" value="UDP_glucos_trans"/>
</dbReference>
<keyword evidence="2 4" id="KW-0328">Glycosyltransferase</keyword>
<dbReference type="Gene3D" id="3.40.50.2000">
    <property type="entry name" value="Glycogen Phosphorylase B"/>
    <property type="match status" value="2"/>
</dbReference>
<dbReference type="Pfam" id="PF00201">
    <property type="entry name" value="UDPGT"/>
    <property type="match status" value="1"/>
</dbReference>
<protein>
    <submittedName>
        <fullName evidence="5">Uncharacterized protein</fullName>
    </submittedName>
</protein>
<evidence type="ECO:0000256" key="1">
    <source>
        <dbReference type="ARBA" id="ARBA00009995"/>
    </source>
</evidence>
<sequence length="210" mass="23931">MRLNLWEEEEEEAIQCLDWLDSKTKNTVVYVNFGSLTMLTKEQLIEFAYGLAGSGKEFLWVMRSGTVDSILPADFRSETANRAMLINGWCSQEKILSHPSIGGFLTHCGWNSILESLFVGVPMICWPFFADQITNRKFCCDEWRIGIEIGDEVKRERVEAVVKEVIDGEKGKRIRETVVKWRSMAEEASESPSGSSYLNFETVVNKVLMV</sequence>
<evidence type="ECO:0000256" key="3">
    <source>
        <dbReference type="ARBA" id="ARBA00022679"/>
    </source>
</evidence>
<organism evidence="5 6">
    <name type="scientific">Arabis alpina</name>
    <name type="common">Alpine rock-cress</name>
    <dbReference type="NCBI Taxonomy" id="50452"/>
    <lineage>
        <taxon>Eukaryota</taxon>
        <taxon>Viridiplantae</taxon>
        <taxon>Streptophyta</taxon>
        <taxon>Embryophyta</taxon>
        <taxon>Tracheophyta</taxon>
        <taxon>Spermatophyta</taxon>
        <taxon>Magnoliopsida</taxon>
        <taxon>eudicotyledons</taxon>
        <taxon>Gunneridae</taxon>
        <taxon>Pentapetalae</taxon>
        <taxon>rosids</taxon>
        <taxon>malvids</taxon>
        <taxon>Brassicales</taxon>
        <taxon>Brassicaceae</taxon>
        <taxon>Arabideae</taxon>
        <taxon>Arabis</taxon>
    </lineage>
</organism>
<keyword evidence="6" id="KW-1185">Reference proteome</keyword>
<dbReference type="SUPFAM" id="SSF53756">
    <property type="entry name" value="UDP-Glycosyltransferase/glycogen phosphorylase"/>
    <property type="match status" value="1"/>
</dbReference>
<dbReference type="eggNOG" id="KOG1192">
    <property type="taxonomic scope" value="Eukaryota"/>
</dbReference>
<accession>A0A087HJB0</accession>
<dbReference type="CDD" id="cd03784">
    <property type="entry name" value="GT1_Gtf-like"/>
    <property type="match status" value="1"/>
</dbReference>
<dbReference type="OrthoDB" id="1086006at2759"/>
<gene>
    <name evidence="5" type="ordered locus">AALP_Aa2g226100</name>
</gene>
<dbReference type="Gramene" id="KFK42212">
    <property type="protein sequence ID" value="KFK42212"/>
    <property type="gene ID" value="AALP_AA2G226100"/>
</dbReference>
<name>A0A087HJB0_ARAAL</name>
<dbReference type="PANTHER" id="PTHR11926">
    <property type="entry name" value="GLUCOSYL/GLUCURONOSYL TRANSFERASES"/>
    <property type="match status" value="1"/>
</dbReference>
<dbReference type="GO" id="GO:0080044">
    <property type="term" value="F:quercetin 7-O-glucosyltransferase activity"/>
    <property type="evidence" value="ECO:0007669"/>
    <property type="project" value="TreeGrafter"/>
</dbReference>
<evidence type="ECO:0000313" key="5">
    <source>
        <dbReference type="EMBL" id="KFK42212.1"/>
    </source>
</evidence>
<dbReference type="AlphaFoldDB" id="A0A087HJB0"/>
<dbReference type="PROSITE" id="PS00375">
    <property type="entry name" value="UDPGT"/>
    <property type="match status" value="1"/>
</dbReference>